<sequence length="132" mass="13866">MKTQYIAVVHQDAPEGAFGVSFPHVPGCVAVGDTLDEALANAAEALTSHLQVCLDFGDPVPAPQGSVTRADIDPEGFVLLTHVEVERPAVVKRINISMAEDLLASIDAAASARGLTRSAYLAEGARRLMQEG</sequence>
<gene>
    <name evidence="2" type="ORF">GWI71_03825</name>
</gene>
<comment type="caution">
    <text evidence="2">The sequence shown here is derived from an EMBL/GenBank/DDBJ whole genome shotgun (WGS) entry which is preliminary data.</text>
</comment>
<evidence type="ECO:0000313" key="3">
    <source>
        <dbReference type="Proteomes" id="UP000541347"/>
    </source>
</evidence>
<name>A0ABW9ZD76_9HYPH</name>
<dbReference type="PANTHER" id="PTHR34504:SF2">
    <property type="entry name" value="UPF0150 PROTEIN SSL0259"/>
    <property type="match status" value="1"/>
</dbReference>
<proteinExistence type="predicted"/>
<organism evidence="2 3">
    <name type="scientific">Pannonibacter tanglangensis</name>
    <dbReference type="NCBI Taxonomy" id="2750084"/>
    <lineage>
        <taxon>Bacteria</taxon>
        <taxon>Pseudomonadati</taxon>
        <taxon>Pseudomonadota</taxon>
        <taxon>Alphaproteobacteria</taxon>
        <taxon>Hyphomicrobiales</taxon>
        <taxon>Stappiaceae</taxon>
        <taxon>Pannonibacter</taxon>
    </lineage>
</organism>
<feature type="domain" description="HicB-like antitoxin of toxin-antitoxin system" evidence="1">
    <location>
        <begin position="5"/>
        <end position="123"/>
    </location>
</feature>
<keyword evidence="3" id="KW-1185">Reference proteome</keyword>
<reference evidence="2 3" key="1">
    <citation type="submission" date="2020-01" db="EMBL/GenBank/DDBJ databases">
        <authorList>
            <person name="Peng S.Y."/>
            <person name="Li J."/>
            <person name="Wang M."/>
            <person name="Wang L."/>
            <person name="Wang C.Q."/>
            <person name="Wang J.R."/>
        </authorList>
    </citation>
    <scope>NUCLEOTIDE SEQUENCE [LARGE SCALE GENOMIC DNA]</scope>
    <source>
        <strain evidence="2 3">XCT-34</strain>
    </source>
</reference>
<dbReference type="EMBL" id="JAABLP010000001">
    <property type="protein sequence ID" value="NBN62802.1"/>
    <property type="molecule type" value="Genomic_DNA"/>
</dbReference>
<evidence type="ECO:0000259" key="1">
    <source>
        <dbReference type="Pfam" id="PF15919"/>
    </source>
</evidence>
<dbReference type="InterPro" id="IPR035069">
    <property type="entry name" value="TTHA1013/TTHA0281-like"/>
</dbReference>
<accession>A0ABW9ZD76</accession>
<dbReference type="SUPFAM" id="SSF143100">
    <property type="entry name" value="TTHA1013/TTHA0281-like"/>
    <property type="match status" value="1"/>
</dbReference>
<protein>
    <submittedName>
        <fullName evidence="2">CopG family transcriptional regulator</fullName>
    </submittedName>
</protein>
<dbReference type="PANTHER" id="PTHR34504">
    <property type="entry name" value="ANTITOXIN HICB"/>
    <property type="match status" value="1"/>
</dbReference>
<dbReference type="CDD" id="cd22231">
    <property type="entry name" value="RHH_NikR_HicB-like"/>
    <property type="match status" value="1"/>
</dbReference>
<dbReference type="Gene3D" id="3.30.160.250">
    <property type="match status" value="1"/>
</dbReference>
<evidence type="ECO:0000313" key="2">
    <source>
        <dbReference type="EMBL" id="NBN62802.1"/>
    </source>
</evidence>
<dbReference type="Pfam" id="PF15919">
    <property type="entry name" value="HicB_lk_antitox"/>
    <property type="match status" value="1"/>
</dbReference>
<dbReference type="Proteomes" id="UP000541347">
    <property type="component" value="Unassembled WGS sequence"/>
</dbReference>
<dbReference type="InterPro" id="IPR031807">
    <property type="entry name" value="HicB-like"/>
</dbReference>
<dbReference type="InterPro" id="IPR051404">
    <property type="entry name" value="TA_system_antitoxin"/>
</dbReference>
<dbReference type="RefSeq" id="WP_161674059.1">
    <property type="nucleotide sequence ID" value="NZ_JAABLP010000001.1"/>
</dbReference>